<dbReference type="HOGENOM" id="CLU_882018_0_0_7"/>
<sequence length="315" mass="37248">MYTTYETYLDSGAEFQESGHSSDLLSLDDLFDIIEDFGIPIEKIDHEDFNSERNIESIANFWERDVLEPIGLFFDELSTLSAPYHDNPIIDFEDLLDLLFGAIDFWSEFREPRYLTCYVSKFYGHSSSFGLLDVDHIYDDLYSITCQKYFDYNMLQESDLQHLLDLASMYWSEADFATFQSVYFDSLEPSTVLFLLENIPHGYTYNHFIVFKEFVIFWLGNIELFSMSIECSSCHTSEYDDSDFFISIPSINIIDKILDGYGYSPDTQELVSFTKDMFEDWSRNPHLRAHFFTFYEYFRYRAIYSEFDIDSIKLL</sequence>
<dbReference type="KEGG" id="dal:Dalk_4791"/>
<reference evidence="1 2" key="1">
    <citation type="journal article" date="2012" name="Environ. Microbiol.">
        <title>The genome sequence of Desulfatibacillum alkenivorans AK-01: a blueprint for anaerobic alkane oxidation.</title>
        <authorList>
            <person name="Callaghan A.V."/>
            <person name="Morris B.E."/>
            <person name="Pereira I.A."/>
            <person name="McInerney M.J."/>
            <person name="Austin R.N."/>
            <person name="Groves J.T."/>
            <person name="Kukor J.J."/>
            <person name="Suflita J.M."/>
            <person name="Young L.Y."/>
            <person name="Zylstra G.J."/>
            <person name="Wawrik B."/>
        </authorList>
    </citation>
    <scope>NUCLEOTIDE SEQUENCE [LARGE SCALE GENOMIC DNA]</scope>
    <source>
        <strain evidence="1 2">AK-01</strain>
    </source>
</reference>
<dbReference type="Proteomes" id="UP000000739">
    <property type="component" value="Chromosome"/>
</dbReference>
<name>B8FD37_DESAL</name>
<accession>B8FD37</accession>
<dbReference type="AlphaFoldDB" id="B8FD37"/>
<proteinExistence type="predicted"/>
<evidence type="ECO:0000313" key="1">
    <source>
        <dbReference type="EMBL" id="ACL06468.1"/>
    </source>
</evidence>
<evidence type="ECO:0000313" key="2">
    <source>
        <dbReference type="Proteomes" id="UP000000739"/>
    </source>
</evidence>
<keyword evidence="2" id="KW-1185">Reference proteome</keyword>
<gene>
    <name evidence="1" type="ordered locus">Dalk_4791</name>
</gene>
<dbReference type="EMBL" id="CP001322">
    <property type="protein sequence ID" value="ACL06468.1"/>
    <property type="molecule type" value="Genomic_DNA"/>
</dbReference>
<protein>
    <submittedName>
        <fullName evidence="1">Uncharacterized protein</fullName>
    </submittedName>
</protein>
<organism evidence="1 2">
    <name type="scientific">Desulfatibacillum aliphaticivorans</name>
    <dbReference type="NCBI Taxonomy" id="218208"/>
    <lineage>
        <taxon>Bacteria</taxon>
        <taxon>Pseudomonadati</taxon>
        <taxon>Thermodesulfobacteriota</taxon>
        <taxon>Desulfobacteria</taxon>
        <taxon>Desulfobacterales</taxon>
        <taxon>Desulfatibacillaceae</taxon>
        <taxon>Desulfatibacillum</taxon>
    </lineage>
</organism>